<sequence length="86" mass="9456">MEPSTSQDTDKNVSVVSGQLLTDALVYVNNALREQDVLVDNASETISETAQTIDLEIISSIHEILDSHVLVDKEDIIDESEIDTAR</sequence>
<gene>
    <name evidence="1" type="ORF">QE152_g31499</name>
</gene>
<reference evidence="1 2" key="1">
    <citation type="journal article" date="2024" name="BMC Genomics">
        <title>De novo assembly and annotation of Popillia japonica's genome with initial clues to its potential as an invasive pest.</title>
        <authorList>
            <person name="Cucini C."/>
            <person name="Boschi S."/>
            <person name="Funari R."/>
            <person name="Cardaioli E."/>
            <person name="Iannotti N."/>
            <person name="Marturano G."/>
            <person name="Paoli F."/>
            <person name="Bruttini M."/>
            <person name="Carapelli A."/>
            <person name="Frati F."/>
            <person name="Nardi F."/>
        </authorList>
    </citation>
    <scope>NUCLEOTIDE SEQUENCE [LARGE SCALE GENOMIC DNA]</scope>
    <source>
        <strain evidence="1">DMR45628</strain>
    </source>
</reference>
<protein>
    <submittedName>
        <fullName evidence="1">Uncharacterized protein</fullName>
    </submittedName>
</protein>
<evidence type="ECO:0000313" key="1">
    <source>
        <dbReference type="EMBL" id="KAK9696559.1"/>
    </source>
</evidence>
<dbReference type="EMBL" id="JASPKY010000447">
    <property type="protein sequence ID" value="KAK9696559.1"/>
    <property type="molecule type" value="Genomic_DNA"/>
</dbReference>
<dbReference type="Proteomes" id="UP001458880">
    <property type="component" value="Unassembled WGS sequence"/>
</dbReference>
<accession>A0AAW1J0P7</accession>
<organism evidence="1 2">
    <name type="scientific">Popillia japonica</name>
    <name type="common">Japanese beetle</name>
    <dbReference type="NCBI Taxonomy" id="7064"/>
    <lineage>
        <taxon>Eukaryota</taxon>
        <taxon>Metazoa</taxon>
        <taxon>Ecdysozoa</taxon>
        <taxon>Arthropoda</taxon>
        <taxon>Hexapoda</taxon>
        <taxon>Insecta</taxon>
        <taxon>Pterygota</taxon>
        <taxon>Neoptera</taxon>
        <taxon>Endopterygota</taxon>
        <taxon>Coleoptera</taxon>
        <taxon>Polyphaga</taxon>
        <taxon>Scarabaeiformia</taxon>
        <taxon>Scarabaeidae</taxon>
        <taxon>Rutelinae</taxon>
        <taxon>Popillia</taxon>
    </lineage>
</organism>
<comment type="caution">
    <text evidence="1">The sequence shown here is derived from an EMBL/GenBank/DDBJ whole genome shotgun (WGS) entry which is preliminary data.</text>
</comment>
<proteinExistence type="predicted"/>
<keyword evidence="2" id="KW-1185">Reference proteome</keyword>
<name>A0AAW1J0P7_POPJA</name>
<evidence type="ECO:0000313" key="2">
    <source>
        <dbReference type="Proteomes" id="UP001458880"/>
    </source>
</evidence>
<dbReference type="AlphaFoldDB" id="A0AAW1J0P7"/>